<keyword evidence="4 6" id="KW-1133">Transmembrane helix</keyword>
<evidence type="ECO:0000256" key="6">
    <source>
        <dbReference type="SAM" id="Phobius"/>
    </source>
</evidence>
<feature type="transmembrane region" description="Helical" evidence="6">
    <location>
        <begin position="34"/>
        <end position="52"/>
    </location>
</feature>
<proteinExistence type="predicted"/>
<dbReference type="AlphaFoldDB" id="A0A7Y6NJ71"/>
<evidence type="ECO:0000313" key="7">
    <source>
        <dbReference type="EMBL" id="NUZ04171.1"/>
    </source>
</evidence>
<comment type="caution">
    <text evidence="7">The sequence shown here is derived from an EMBL/GenBank/DDBJ whole genome shotgun (WGS) entry which is preliminary data.</text>
</comment>
<keyword evidence="8" id="KW-1185">Reference proteome</keyword>
<dbReference type="Pfam" id="PF03899">
    <property type="entry name" value="ATP-synt_I"/>
    <property type="match status" value="1"/>
</dbReference>
<dbReference type="Proteomes" id="UP000529637">
    <property type="component" value="Unassembled WGS sequence"/>
</dbReference>
<feature type="transmembrane region" description="Helical" evidence="6">
    <location>
        <begin position="95"/>
        <end position="117"/>
    </location>
</feature>
<organism evidence="7 8">
    <name type="scientific">Piscinibacter koreensis</name>
    <dbReference type="NCBI Taxonomy" id="2742824"/>
    <lineage>
        <taxon>Bacteria</taxon>
        <taxon>Pseudomonadati</taxon>
        <taxon>Pseudomonadota</taxon>
        <taxon>Betaproteobacteria</taxon>
        <taxon>Burkholderiales</taxon>
        <taxon>Sphaerotilaceae</taxon>
        <taxon>Piscinibacter</taxon>
    </lineage>
</organism>
<dbReference type="GO" id="GO:0005886">
    <property type="term" value="C:plasma membrane"/>
    <property type="evidence" value="ECO:0007669"/>
    <property type="project" value="UniProtKB-SubCell"/>
</dbReference>
<keyword evidence="5 6" id="KW-0472">Membrane</keyword>
<comment type="subcellular location">
    <subcellularLocation>
        <location evidence="1">Cell membrane</location>
        <topology evidence="1">Multi-pass membrane protein</topology>
    </subcellularLocation>
</comment>
<evidence type="ECO:0000256" key="3">
    <source>
        <dbReference type="ARBA" id="ARBA00022692"/>
    </source>
</evidence>
<evidence type="ECO:0000256" key="1">
    <source>
        <dbReference type="ARBA" id="ARBA00004651"/>
    </source>
</evidence>
<feature type="transmembrane region" description="Helical" evidence="6">
    <location>
        <begin position="64"/>
        <end position="89"/>
    </location>
</feature>
<evidence type="ECO:0000313" key="8">
    <source>
        <dbReference type="Proteomes" id="UP000529637"/>
    </source>
</evidence>
<sequence>MPGLSPWRVVVLQAVVALGLGALGWLVASEGVGASLLYGGATVAVPGALMARGMTSRLSSISPVASTLSVLAWSGIKIAVSVGMLMLAPRVVADLSWPALLAGLVICMQTYWVALFWRAR</sequence>
<keyword evidence="2" id="KW-1003">Cell membrane</keyword>
<keyword evidence="3 6" id="KW-0812">Transmembrane</keyword>
<evidence type="ECO:0000256" key="4">
    <source>
        <dbReference type="ARBA" id="ARBA00022989"/>
    </source>
</evidence>
<name>A0A7Y6NJ71_9BURK</name>
<gene>
    <name evidence="7" type="ORF">HQN59_00200</name>
</gene>
<feature type="transmembrane region" description="Helical" evidence="6">
    <location>
        <begin position="7"/>
        <end position="28"/>
    </location>
</feature>
<dbReference type="InterPro" id="IPR005598">
    <property type="entry name" value="ATP_synth_I"/>
</dbReference>
<protein>
    <submittedName>
        <fullName evidence="7">ATP synthase subunit I</fullName>
    </submittedName>
</protein>
<reference evidence="7 8" key="1">
    <citation type="submission" date="2020-06" db="EMBL/GenBank/DDBJ databases">
        <title>Schlegella sp. ID0723 isolated from air conditioner.</title>
        <authorList>
            <person name="Kim D.Y."/>
            <person name="Kim D.-U."/>
        </authorList>
    </citation>
    <scope>NUCLEOTIDE SEQUENCE [LARGE SCALE GENOMIC DNA]</scope>
    <source>
        <strain evidence="7 8">ID0723</strain>
    </source>
</reference>
<evidence type="ECO:0000256" key="5">
    <source>
        <dbReference type="ARBA" id="ARBA00023136"/>
    </source>
</evidence>
<evidence type="ECO:0000256" key="2">
    <source>
        <dbReference type="ARBA" id="ARBA00022475"/>
    </source>
</evidence>
<accession>A0A7Y6NJ71</accession>
<dbReference type="EMBL" id="JABWMJ010000001">
    <property type="protein sequence ID" value="NUZ04171.1"/>
    <property type="molecule type" value="Genomic_DNA"/>
</dbReference>